<gene>
    <name evidence="1" type="ORF">UFOVP1615_53</name>
</gene>
<accession>A0A6J5SWG8</accession>
<name>A0A6J5SWG8_9CAUD</name>
<reference evidence="1" key="1">
    <citation type="submission" date="2020-05" db="EMBL/GenBank/DDBJ databases">
        <authorList>
            <person name="Chiriac C."/>
            <person name="Salcher M."/>
            <person name="Ghai R."/>
            <person name="Kavagutti S V."/>
        </authorList>
    </citation>
    <scope>NUCLEOTIDE SEQUENCE</scope>
</reference>
<feature type="non-terminal residue" evidence="1">
    <location>
        <position position="1"/>
    </location>
</feature>
<organism evidence="1">
    <name type="scientific">uncultured Caudovirales phage</name>
    <dbReference type="NCBI Taxonomy" id="2100421"/>
    <lineage>
        <taxon>Viruses</taxon>
        <taxon>Duplodnaviria</taxon>
        <taxon>Heunggongvirae</taxon>
        <taxon>Uroviricota</taxon>
        <taxon>Caudoviricetes</taxon>
        <taxon>Peduoviridae</taxon>
        <taxon>Maltschvirus</taxon>
        <taxon>Maltschvirus maltsch</taxon>
    </lineage>
</organism>
<protein>
    <submittedName>
        <fullName evidence="1">Uncharacterized protein</fullName>
    </submittedName>
</protein>
<evidence type="ECO:0000313" key="1">
    <source>
        <dbReference type="EMBL" id="CAB4219590.1"/>
    </source>
</evidence>
<dbReference type="EMBL" id="LR797481">
    <property type="protein sequence ID" value="CAB4219590.1"/>
    <property type="molecule type" value="Genomic_DNA"/>
</dbReference>
<sequence length="274" mass="29910">GWLDLSGLTSIPEGFNPTVGDCLDLRSLTSIPEGFNPTVGGSLDLTRLTSIPEGFNPTVGGYLDLRSLTSIPKGFNPTVGGWLDLSGLTSIPEGFNPTVGDCLDLRSLTSIPEGFNPTVGGSLDLNNGLSAPTKPYKNHLLFWQNGKYVSADSILTEVLSKKGNAFKVRKISSTKEFWLVSNGEVHAHGDTLHKATEDFEFKLISEKLKNEPINSDTIIDVKYYRLLTGACEMGVKDWMDRNGAKQSYTASELLPILEKTNAYGVEKFKKLLTF</sequence>
<proteinExistence type="predicted"/>